<dbReference type="PANTHER" id="PTHR44757">
    <property type="entry name" value="DIGUANYLATE CYCLASE DGCP"/>
    <property type="match status" value="1"/>
</dbReference>
<feature type="domain" description="GGDEF" evidence="3">
    <location>
        <begin position="559"/>
        <end position="693"/>
    </location>
</feature>
<comment type="caution">
    <text evidence="4">The sequence shown here is derived from an EMBL/GenBank/DDBJ whole genome shotgun (WGS) entry which is preliminary data.</text>
</comment>
<dbReference type="InterPro" id="IPR001633">
    <property type="entry name" value="EAL_dom"/>
</dbReference>
<gene>
    <name evidence="4" type="ORF">CAE01nite_09200</name>
</gene>
<dbReference type="SUPFAM" id="SSF55781">
    <property type="entry name" value="GAF domain-like"/>
    <property type="match status" value="2"/>
</dbReference>
<dbReference type="InterPro" id="IPR043128">
    <property type="entry name" value="Rev_trsase/Diguanyl_cyclase"/>
</dbReference>
<feature type="region of interest" description="Disordered" evidence="1">
    <location>
        <begin position="959"/>
        <end position="991"/>
    </location>
</feature>
<proteinExistence type="predicted"/>
<dbReference type="Gene3D" id="3.20.20.450">
    <property type="entry name" value="EAL domain"/>
    <property type="match status" value="1"/>
</dbReference>
<feature type="region of interest" description="Disordered" evidence="1">
    <location>
        <begin position="1"/>
        <end position="21"/>
    </location>
</feature>
<feature type="domain" description="EAL" evidence="2">
    <location>
        <begin position="707"/>
        <end position="973"/>
    </location>
</feature>
<evidence type="ECO:0000313" key="4">
    <source>
        <dbReference type="EMBL" id="GEO33195.1"/>
    </source>
</evidence>
<dbReference type="SMART" id="SM00267">
    <property type="entry name" value="GGDEF"/>
    <property type="match status" value="1"/>
</dbReference>
<dbReference type="InterPro" id="IPR000160">
    <property type="entry name" value="GGDEF_dom"/>
</dbReference>
<dbReference type="Pfam" id="PF00990">
    <property type="entry name" value="GGDEF"/>
    <property type="match status" value="1"/>
</dbReference>
<organism evidence="4 5">
    <name type="scientific">Cellulomonas aerilata</name>
    <dbReference type="NCBI Taxonomy" id="515326"/>
    <lineage>
        <taxon>Bacteria</taxon>
        <taxon>Bacillati</taxon>
        <taxon>Actinomycetota</taxon>
        <taxon>Actinomycetes</taxon>
        <taxon>Micrococcales</taxon>
        <taxon>Cellulomonadaceae</taxon>
        <taxon>Cellulomonas</taxon>
    </lineage>
</organism>
<dbReference type="AlphaFoldDB" id="A0A512D9T2"/>
<reference evidence="4 5" key="1">
    <citation type="submission" date="2019-07" db="EMBL/GenBank/DDBJ databases">
        <title>Whole genome shotgun sequence of Cellulomonas aerilata NBRC 106308.</title>
        <authorList>
            <person name="Hosoyama A."/>
            <person name="Uohara A."/>
            <person name="Ohji S."/>
            <person name="Ichikawa N."/>
        </authorList>
    </citation>
    <scope>NUCLEOTIDE SEQUENCE [LARGE SCALE GENOMIC DNA]</scope>
    <source>
        <strain evidence="4 5">NBRC 106308</strain>
    </source>
</reference>
<dbReference type="InterPro" id="IPR029016">
    <property type="entry name" value="GAF-like_dom_sf"/>
</dbReference>
<dbReference type="EMBL" id="BJYY01000004">
    <property type="protein sequence ID" value="GEO33195.1"/>
    <property type="molecule type" value="Genomic_DNA"/>
</dbReference>
<dbReference type="CDD" id="cd01948">
    <property type="entry name" value="EAL"/>
    <property type="match status" value="1"/>
</dbReference>
<evidence type="ECO:0000256" key="1">
    <source>
        <dbReference type="SAM" id="MobiDB-lite"/>
    </source>
</evidence>
<dbReference type="InterPro" id="IPR029787">
    <property type="entry name" value="Nucleotide_cyclase"/>
</dbReference>
<evidence type="ECO:0000259" key="2">
    <source>
        <dbReference type="PROSITE" id="PS50883"/>
    </source>
</evidence>
<dbReference type="NCBIfam" id="TIGR00254">
    <property type="entry name" value="GGDEF"/>
    <property type="match status" value="1"/>
</dbReference>
<dbReference type="SUPFAM" id="SSF141868">
    <property type="entry name" value="EAL domain-like"/>
    <property type="match status" value="1"/>
</dbReference>
<dbReference type="InterPro" id="IPR035919">
    <property type="entry name" value="EAL_sf"/>
</dbReference>
<evidence type="ECO:0000259" key="3">
    <source>
        <dbReference type="PROSITE" id="PS50887"/>
    </source>
</evidence>
<protein>
    <submittedName>
        <fullName evidence="4">Uncharacterized protein</fullName>
    </submittedName>
</protein>
<dbReference type="Proteomes" id="UP000321181">
    <property type="component" value="Unassembled WGS sequence"/>
</dbReference>
<dbReference type="SMART" id="SM00052">
    <property type="entry name" value="EAL"/>
    <property type="match status" value="1"/>
</dbReference>
<dbReference type="RefSeq" id="WP_146900670.1">
    <property type="nucleotide sequence ID" value="NZ_BAAARM010000002.1"/>
</dbReference>
<feature type="compositionally biased region" description="Low complexity" evidence="1">
    <location>
        <begin position="967"/>
        <end position="991"/>
    </location>
</feature>
<dbReference type="Pfam" id="PF00563">
    <property type="entry name" value="EAL"/>
    <property type="match status" value="1"/>
</dbReference>
<accession>A0A512D9T2</accession>
<dbReference type="OrthoDB" id="23692at2"/>
<dbReference type="PROSITE" id="PS50887">
    <property type="entry name" value="GGDEF"/>
    <property type="match status" value="1"/>
</dbReference>
<dbReference type="Gene3D" id="3.30.70.270">
    <property type="match status" value="1"/>
</dbReference>
<dbReference type="Gene3D" id="3.30.450.40">
    <property type="match status" value="1"/>
</dbReference>
<evidence type="ECO:0000313" key="5">
    <source>
        <dbReference type="Proteomes" id="UP000321181"/>
    </source>
</evidence>
<name>A0A512D9T2_9CELL</name>
<dbReference type="SUPFAM" id="SSF55073">
    <property type="entry name" value="Nucleotide cyclase"/>
    <property type="match status" value="1"/>
</dbReference>
<dbReference type="PROSITE" id="PS50883">
    <property type="entry name" value="EAL"/>
    <property type="match status" value="1"/>
</dbReference>
<dbReference type="CDD" id="cd01949">
    <property type="entry name" value="GGDEF"/>
    <property type="match status" value="1"/>
</dbReference>
<sequence>MTPVSAGTRAAERERAAETSGATTTLTLRQVAARGGPDALDRLLALAQVPYTLDELQDQSRWVGYDTRIRLFEAATVVLDDPRCTFDMGREAIRSGLAHSLVLLLRALGSPAQVYRQLHRSVPKFSTTSTMEVLESGATTAVLRYRLHDGYAHSRLDCLYTQGLVGCVPEIFGLPSARVEHDECQSDGYPACVYRLTWDRRRSWWRALRESPVEPELLALRGQLEELQSAATDLVRTEDLGALLHRITERAAAAVLAPAYLLALHDPEGGEPLVHSRGLPPGSVDALARRLLAGDPLGDNAVVVEIASSRHVHGRLAALHPAGQQGPADESTLLSAYAGHAAAALDLLTALEDSRRGESRSTALLSLARDVRSATEQDAVARVIPDAVVRIVGSDASTVFTWDASAGRLRPLLSAGLTAAEEDFMAASVLEPQTCPELTAILTRQEATLLRLESVHPTVRHLLEGLDLTQTMVTPLLVGGEFFGVVTAAWRAASTPKAFEEPLARLSGVAEFASTAMQNARLLATVRHQSLHDSLTGLPNRVLLAQRLEQAVRSPGAGGTVALLFCDLDRFKQVNDVLGHAAGDELLRQAAARLRAVVGAGDVVARLSGDEFAVLLPDVPSARAAQDVAEAVVARLATPFRVDGLDLRVTTSVGVAVRTGANGTGPDDLLRAADGAMYVAKQRGRNQVAVADGAEPAPCAASGALSQPTFAADLRDAVANGELRLHFQRLVDLTDADPQDPTAVRTIGAEALLRWQHPELGLLPPAAFLSLAEETDVIVELDLWAVRQACAALARWDECGGHSGHAPLHIAVNASARTLCDPRLEQTVRQSLGEASLDPQRLYLEVVESRSLVDLPNVVDRLSGLRRLGVRVSLDDFGTGYSTLSWLQRLPVDQIKLDRSFTSGITEDAKSSALARGVIALARELDLEVVAEGVETPAQLAALRDAGFTRAQGYLWGKPAPDPYQPPAADLLPALPADTAPGPAARAAGRR</sequence>
<dbReference type="PANTHER" id="PTHR44757:SF2">
    <property type="entry name" value="BIOFILM ARCHITECTURE MAINTENANCE PROTEIN MBAA"/>
    <property type="match status" value="1"/>
</dbReference>
<dbReference type="InterPro" id="IPR052155">
    <property type="entry name" value="Biofilm_reg_signaling"/>
</dbReference>
<keyword evidence="5" id="KW-1185">Reference proteome</keyword>